<feature type="transmembrane region" description="Helical" evidence="8">
    <location>
        <begin position="305"/>
        <end position="324"/>
    </location>
</feature>
<dbReference type="Proteomes" id="UP000298347">
    <property type="component" value="Unassembled WGS sequence"/>
</dbReference>
<feature type="transmembrane region" description="Helical" evidence="8">
    <location>
        <begin position="42"/>
        <end position="63"/>
    </location>
</feature>
<reference evidence="9 10" key="1">
    <citation type="journal article" date="2015" name="Int. J. Syst. Evol. Microbiol.">
        <title>Sporolactobacillus shoreae sp. nov. and Sporolactobacillus spathodeae sp. nov., two spore-forming lactic acid bacteria isolated from tree barks in Thailand.</title>
        <authorList>
            <person name="Thamacharoensuk T."/>
            <person name="Kitahara M."/>
            <person name="Ohkuma M."/>
            <person name="Thongchul N."/>
            <person name="Tanasupawat S."/>
        </authorList>
    </citation>
    <scope>NUCLEOTIDE SEQUENCE [LARGE SCALE GENOMIC DNA]</scope>
    <source>
        <strain evidence="9 10">BK92</strain>
    </source>
</reference>
<dbReference type="AlphaFoldDB" id="A0A4Z0GMF4"/>
<evidence type="ECO:0000256" key="5">
    <source>
        <dbReference type="ARBA" id="ARBA00022692"/>
    </source>
</evidence>
<comment type="similarity">
    <text evidence="2">Belongs to the amino acid-polyamine-organocation (APC) superfamily. Spore germination protein (SGP) (TC 2.A.3.9) family.</text>
</comment>
<dbReference type="NCBIfam" id="TIGR00912">
    <property type="entry name" value="2A0309"/>
    <property type="match status" value="1"/>
</dbReference>
<feature type="transmembrane region" description="Helical" evidence="8">
    <location>
        <begin position="271"/>
        <end position="293"/>
    </location>
</feature>
<gene>
    <name evidence="9" type="ORF">E4665_13775</name>
</gene>
<dbReference type="GO" id="GO:0009847">
    <property type="term" value="P:spore germination"/>
    <property type="evidence" value="ECO:0007669"/>
    <property type="project" value="InterPro"/>
</dbReference>
<keyword evidence="3" id="KW-0813">Transport</keyword>
<sequence>MIMAHKEIISASQTYIILYLGIVSTGILTIPMPLYRYAQQNMWVSLLLGSFIGYLMVLLISFFRKYFPEKNMGEIIIQLLGKTLGHVSLFLILCFFAFEEIYILKEYQLYISDVFYQFTSPFIIIGFMILVCAYAVKNGIEVIARCAQLILPFILFVCFGIFFLLLPDIQFQNLFPVLEKGLIPPLKGSVLPMVWYSEFFWMTFCLGSLTETPKKIIKSGFLCVTAITVTILLTFIADLGILGLYTGLTLYPISLAERYIQVGTFVERTSAFFMSIWVLGVFIKLAFLSFIIIRNSGKLLHMTEERLLILPIFIICFWISLRIFNSTASLFQTGNFLIVVAMSCSNIAFPALFFLVACLRLKINKKMVLKK</sequence>
<keyword evidence="5 8" id="KW-0812">Transmembrane</keyword>
<evidence type="ECO:0000313" key="10">
    <source>
        <dbReference type="Proteomes" id="UP000298347"/>
    </source>
</evidence>
<keyword evidence="7 8" id="KW-0472">Membrane</keyword>
<evidence type="ECO:0000256" key="6">
    <source>
        <dbReference type="ARBA" id="ARBA00022989"/>
    </source>
</evidence>
<keyword evidence="6 8" id="KW-1133">Transmembrane helix</keyword>
<dbReference type="GO" id="GO:0016020">
    <property type="term" value="C:membrane"/>
    <property type="evidence" value="ECO:0007669"/>
    <property type="project" value="UniProtKB-SubCell"/>
</dbReference>
<evidence type="ECO:0000256" key="1">
    <source>
        <dbReference type="ARBA" id="ARBA00004141"/>
    </source>
</evidence>
<evidence type="ECO:0000256" key="7">
    <source>
        <dbReference type="ARBA" id="ARBA00023136"/>
    </source>
</evidence>
<feature type="transmembrane region" description="Helical" evidence="8">
    <location>
        <begin position="149"/>
        <end position="169"/>
    </location>
</feature>
<name>A0A4Z0GMF4_9BACL</name>
<evidence type="ECO:0000256" key="4">
    <source>
        <dbReference type="ARBA" id="ARBA00022544"/>
    </source>
</evidence>
<feature type="transmembrane region" description="Helical" evidence="8">
    <location>
        <begin position="12"/>
        <end position="30"/>
    </location>
</feature>
<feature type="transmembrane region" description="Helical" evidence="8">
    <location>
        <begin position="336"/>
        <end position="361"/>
    </location>
</feature>
<proteinExistence type="inferred from homology"/>
<dbReference type="EMBL" id="SRJD01000018">
    <property type="protein sequence ID" value="TGA96924.1"/>
    <property type="molecule type" value="Genomic_DNA"/>
</dbReference>
<dbReference type="PANTHER" id="PTHR34975:SF2">
    <property type="entry name" value="SPORE GERMINATION PROTEIN A2"/>
    <property type="match status" value="1"/>
</dbReference>
<evidence type="ECO:0000313" key="9">
    <source>
        <dbReference type="EMBL" id="TGA96924.1"/>
    </source>
</evidence>
<evidence type="ECO:0000256" key="2">
    <source>
        <dbReference type="ARBA" id="ARBA00007998"/>
    </source>
</evidence>
<dbReference type="PANTHER" id="PTHR34975">
    <property type="entry name" value="SPORE GERMINATION PROTEIN A2"/>
    <property type="match status" value="1"/>
</dbReference>
<evidence type="ECO:0000256" key="8">
    <source>
        <dbReference type="SAM" id="Phobius"/>
    </source>
</evidence>
<keyword evidence="10" id="KW-1185">Reference proteome</keyword>
<evidence type="ECO:0000256" key="3">
    <source>
        <dbReference type="ARBA" id="ARBA00022448"/>
    </source>
</evidence>
<feature type="transmembrane region" description="Helical" evidence="8">
    <location>
        <begin position="189"/>
        <end position="209"/>
    </location>
</feature>
<dbReference type="Pfam" id="PF03845">
    <property type="entry name" value="Spore_permease"/>
    <property type="match status" value="1"/>
</dbReference>
<dbReference type="InterPro" id="IPR004761">
    <property type="entry name" value="Spore_GerAB"/>
</dbReference>
<keyword evidence="4" id="KW-0309">Germination</keyword>
<feature type="transmembrane region" description="Helical" evidence="8">
    <location>
        <begin position="75"/>
        <end position="98"/>
    </location>
</feature>
<comment type="caution">
    <text evidence="9">The sequence shown here is derived from an EMBL/GenBank/DDBJ whole genome shotgun (WGS) entry which is preliminary data.</text>
</comment>
<dbReference type="OrthoDB" id="2078716at2"/>
<feature type="transmembrane region" description="Helical" evidence="8">
    <location>
        <begin position="118"/>
        <end position="137"/>
    </location>
</feature>
<organism evidence="9 10">
    <name type="scientific">Sporolactobacillus shoreae</name>
    <dbReference type="NCBI Taxonomy" id="1465501"/>
    <lineage>
        <taxon>Bacteria</taxon>
        <taxon>Bacillati</taxon>
        <taxon>Bacillota</taxon>
        <taxon>Bacilli</taxon>
        <taxon>Bacillales</taxon>
        <taxon>Sporolactobacillaceae</taxon>
        <taxon>Sporolactobacillus</taxon>
    </lineage>
</organism>
<accession>A0A4Z0GMF4</accession>
<feature type="transmembrane region" description="Helical" evidence="8">
    <location>
        <begin position="221"/>
        <end position="251"/>
    </location>
</feature>
<comment type="subcellular location">
    <subcellularLocation>
        <location evidence="1">Membrane</location>
        <topology evidence="1">Multi-pass membrane protein</topology>
    </subcellularLocation>
</comment>
<protein>
    <submittedName>
        <fullName evidence="9">Uncharacterized protein</fullName>
    </submittedName>
</protein>